<keyword evidence="5" id="KW-0812">Transmembrane</keyword>
<dbReference type="EMBL" id="BKCJ010005617">
    <property type="protein sequence ID" value="GEU67708.1"/>
    <property type="molecule type" value="Genomic_DNA"/>
</dbReference>
<feature type="region of interest" description="Disordered" evidence="4">
    <location>
        <begin position="844"/>
        <end position="889"/>
    </location>
</feature>
<comment type="similarity">
    <text evidence="2">Belongs to the fatty acid desaturase type 1 family.</text>
</comment>
<evidence type="ECO:0000256" key="2">
    <source>
        <dbReference type="ARBA" id="ARBA00009295"/>
    </source>
</evidence>
<feature type="transmembrane region" description="Helical" evidence="5">
    <location>
        <begin position="55"/>
        <end position="75"/>
    </location>
</feature>
<feature type="compositionally biased region" description="Polar residues" evidence="4">
    <location>
        <begin position="183"/>
        <end position="195"/>
    </location>
</feature>
<comment type="caution">
    <text evidence="8">The sequence shown here is derived from an EMBL/GenBank/DDBJ whole genome shotgun (WGS) entry which is preliminary data.</text>
</comment>
<keyword evidence="5" id="KW-0472">Membrane</keyword>
<gene>
    <name evidence="8" type="ORF">Tci_039686</name>
</gene>
<dbReference type="AlphaFoldDB" id="A0A6L2M145"/>
<dbReference type="Pfam" id="PF00487">
    <property type="entry name" value="FA_desaturase"/>
    <property type="match status" value="1"/>
</dbReference>
<feature type="region of interest" description="Disordered" evidence="4">
    <location>
        <begin position="169"/>
        <end position="214"/>
    </location>
</feature>
<dbReference type="Pfam" id="PF07727">
    <property type="entry name" value="RVT_2"/>
    <property type="match status" value="1"/>
</dbReference>
<proteinExistence type="inferred from homology"/>
<sequence>MLKKSIFLTSNTNIRQDGKIHSYCGLRLADIPAAGEVTSSASKYAHTRVSGGPKIILSDVGIMVVLYAFYLRVITEGVKMTLFLYGMPLLVMGGFFIILTYLNHTHPSIAHYDSTEWDWIRGALSTIDRDFGTLMNWAFHEANPNHVIHHLFPTIPLYRASEARDAVKPILGPSPPDGLRVTLPTSASESQPSGNTKKDKIQQTPSSAKKNKLEAYPRNVRTSFQNKKSVVNTKNIASMQESKLNVNSDLQCVTCNGCLFSDNHDSCVLEFINFVNAHVKSKAAKKPLKRKDMLFQPLFDELLTPSPSVDPPASAIIASIAEHCKKSSMSFNALKYGSSYPRPDKVMVITLKWIYKVKLDELGGILKNKARLVAHGYRQWEGINFEESFASVARLDAIRIFLAYVAHKNMVVYQMDVKTAFLNGNLWEEVYVSQPEGFVDPDNPNHVYKLKKAQYALESLKKYGFESCDPVDTPMVEKSKMDKDKEGKAVDPSHNHGMIGNLLYLTASRPDLQFAICMCARYQAQPIEKHLHVVKRIFRYLRGIVNRGLWYPKDSLIALTVFAYANHAGCQDTRRSTSGQSISTSDITLSRSMLRMKIGKSNFRLRSDITSKESTIQVVYDVLRLTLFYKAFLVTADVPEIYMQEFWAIATVYHHSIRFKMNNKKRIVNLEYFMEMLHICPRIPNQSFNELPFEEEILAFLIYLGRSGEIKKITDININKLHQPWRSFAAVINKCLNGKSTGYDSLWLSQAQILWGMYHKKNMDFAYLLWEDFVNQVEHKDAKKRNETYYPRDDQMFTMIKLVSRPQNTQQFGAMLPVELTNKDIKNSAAYKEYYAIASGAAPPKTKASVNKTQSSFDTTMTPLTAAGTRLSTSAKGKQPAKSSKEKGLSVLSEVALTEAEQM</sequence>
<dbReference type="PANTHER" id="PTHR32100">
    <property type="entry name" value="OMEGA-6 FATTY ACID DESATURASE, CHLOROPLASTIC"/>
    <property type="match status" value="1"/>
</dbReference>
<evidence type="ECO:0000256" key="3">
    <source>
        <dbReference type="ARBA" id="ARBA00023002"/>
    </source>
</evidence>
<dbReference type="InterPro" id="IPR012171">
    <property type="entry name" value="Fatty_acid_desaturase"/>
</dbReference>
<dbReference type="InterPro" id="IPR005804">
    <property type="entry name" value="FA_desaturase_dom"/>
</dbReference>
<evidence type="ECO:0000256" key="1">
    <source>
        <dbReference type="ARBA" id="ARBA00004370"/>
    </source>
</evidence>
<keyword evidence="3" id="KW-0560">Oxidoreductase</keyword>
<keyword evidence="5" id="KW-1133">Transmembrane helix</keyword>
<feature type="transmembrane region" description="Helical" evidence="5">
    <location>
        <begin position="82"/>
        <end position="102"/>
    </location>
</feature>
<evidence type="ECO:0000259" key="6">
    <source>
        <dbReference type="Pfam" id="PF00487"/>
    </source>
</evidence>
<name>A0A6L2M145_TANCI</name>
<feature type="domain" description="Reverse transcriptase Ty1/copia-type" evidence="7">
    <location>
        <begin position="343"/>
        <end position="458"/>
    </location>
</feature>
<evidence type="ECO:0000259" key="7">
    <source>
        <dbReference type="Pfam" id="PF07727"/>
    </source>
</evidence>
<organism evidence="8">
    <name type="scientific">Tanacetum cinerariifolium</name>
    <name type="common">Dalmatian daisy</name>
    <name type="synonym">Chrysanthemum cinerariifolium</name>
    <dbReference type="NCBI Taxonomy" id="118510"/>
    <lineage>
        <taxon>Eukaryota</taxon>
        <taxon>Viridiplantae</taxon>
        <taxon>Streptophyta</taxon>
        <taxon>Embryophyta</taxon>
        <taxon>Tracheophyta</taxon>
        <taxon>Spermatophyta</taxon>
        <taxon>Magnoliopsida</taxon>
        <taxon>eudicotyledons</taxon>
        <taxon>Gunneridae</taxon>
        <taxon>Pentapetalae</taxon>
        <taxon>asterids</taxon>
        <taxon>campanulids</taxon>
        <taxon>Asterales</taxon>
        <taxon>Asteraceae</taxon>
        <taxon>Asteroideae</taxon>
        <taxon>Anthemideae</taxon>
        <taxon>Anthemidinae</taxon>
        <taxon>Tanacetum</taxon>
    </lineage>
</organism>
<dbReference type="GO" id="GO:0006629">
    <property type="term" value="P:lipid metabolic process"/>
    <property type="evidence" value="ECO:0007669"/>
    <property type="project" value="InterPro"/>
</dbReference>
<accession>A0A6L2M145</accession>
<comment type="subcellular location">
    <subcellularLocation>
        <location evidence="1">Membrane</location>
    </subcellularLocation>
</comment>
<reference evidence="8" key="1">
    <citation type="journal article" date="2019" name="Sci. Rep.">
        <title>Draft genome of Tanacetum cinerariifolium, the natural source of mosquito coil.</title>
        <authorList>
            <person name="Yamashiro T."/>
            <person name="Shiraishi A."/>
            <person name="Satake H."/>
            <person name="Nakayama K."/>
        </authorList>
    </citation>
    <scope>NUCLEOTIDE SEQUENCE</scope>
</reference>
<feature type="compositionally biased region" description="Polar residues" evidence="4">
    <location>
        <begin position="848"/>
        <end position="863"/>
    </location>
</feature>
<evidence type="ECO:0000256" key="4">
    <source>
        <dbReference type="SAM" id="MobiDB-lite"/>
    </source>
</evidence>
<dbReference type="GO" id="GO:0016020">
    <property type="term" value="C:membrane"/>
    <property type="evidence" value="ECO:0007669"/>
    <property type="project" value="UniProtKB-SubCell"/>
</dbReference>
<dbReference type="GO" id="GO:0016491">
    <property type="term" value="F:oxidoreductase activity"/>
    <property type="evidence" value="ECO:0007669"/>
    <property type="project" value="UniProtKB-KW"/>
</dbReference>
<protein>
    <submittedName>
        <fullName evidence="8">Delta(12) fatty acid desaturase DES8.11-like</fullName>
    </submittedName>
</protein>
<evidence type="ECO:0000256" key="5">
    <source>
        <dbReference type="SAM" id="Phobius"/>
    </source>
</evidence>
<dbReference type="InterPro" id="IPR013103">
    <property type="entry name" value="RVT_2"/>
</dbReference>
<evidence type="ECO:0000313" key="8">
    <source>
        <dbReference type="EMBL" id="GEU67708.1"/>
    </source>
</evidence>
<feature type="domain" description="Fatty acid desaturase" evidence="6">
    <location>
        <begin position="64"/>
        <end position="173"/>
    </location>
</feature>